<feature type="transmembrane region" description="Helical" evidence="6">
    <location>
        <begin position="80"/>
        <end position="98"/>
    </location>
</feature>
<evidence type="ECO:0000256" key="4">
    <source>
        <dbReference type="ARBA" id="ARBA00022989"/>
    </source>
</evidence>
<comment type="similarity">
    <text evidence="2">Belongs to the autoinducer-2 exporter (AI-2E) (TC 2.A.86) family.</text>
</comment>
<sequence>MEKKTFCLAEGLRFSFSDDSDGSKAIFQNPMISRHVGGVDLAPAFGLFAFLLSFVPEVGAIVALILPAPVILFDSRLESPGMTLFVATLAQLGLKFVFANVVEVKLVEADQLMKMHPVVILMAVTFFGFIWGPTGMLLAVPLVAYFKAGLLSVPACYRDPVLVLLEGDRLAPVNYSRKMPGLTTGIEMVSREGCAEGGEEVSQR</sequence>
<evidence type="ECO:0000313" key="9">
    <source>
        <dbReference type="EMBL" id="CAL4790083.1"/>
    </source>
</evidence>
<feature type="transmembrane region" description="Helical" evidence="6">
    <location>
        <begin position="47"/>
        <end position="73"/>
    </location>
</feature>
<dbReference type="EMBL" id="CAMXCT010003155">
    <property type="protein sequence ID" value="CAI4002771.1"/>
    <property type="molecule type" value="Genomic_DNA"/>
</dbReference>
<accession>A0A9P1G7Q6</accession>
<evidence type="ECO:0000256" key="2">
    <source>
        <dbReference type="ARBA" id="ARBA00009773"/>
    </source>
</evidence>
<feature type="transmembrane region" description="Helical" evidence="6">
    <location>
        <begin position="118"/>
        <end position="144"/>
    </location>
</feature>
<reference evidence="8" key="2">
    <citation type="submission" date="2024-04" db="EMBL/GenBank/DDBJ databases">
        <authorList>
            <person name="Chen Y."/>
            <person name="Shah S."/>
            <person name="Dougan E. K."/>
            <person name="Thang M."/>
            <person name="Chan C."/>
        </authorList>
    </citation>
    <scope>NUCLEOTIDE SEQUENCE [LARGE SCALE GENOMIC DNA]</scope>
</reference>
<comment type="subcellular location">
    <subcellularLocation>
        <location evidence="1">Membrane</location>
        <topology evidence="1">Multi-pass membrane protein</topology>
    </subcellularLocation>
</comment>
<dbReference type="EMBL" id="CAMXCT030003155">
    <property type="protein sequence ID" value="CAL4790083.1"/>
    <property type="molecule type" value="Genomic_DNA"/>
</dbReference>
<dbReference type="GO" id="GO:0016020">
    <property type="term" value="C:membrane"/>
    <property type="evidence" value="ECO:0007669"/>
    <property type="project" value="UniProtKB-SubCell"/>
</dbReference>
<keyword evidence="10" id="KW-1185">Reference proteome</keyword>
<gene>
    <name evidence="7" type="ORF">C1SCF055_LOCUS28696</name>
</gene>
<evidence type="ECO:0000313" key="7">
    <source>
        <dbReference type="EMBL" id="CAI4002771.1"/>
    </source>
</evidence>
<evidence type="ECO:0000256" key="3">
    <source>
        <dbReference type="ARBA" id="ARBA00022692"/>
    </source>
</evidence>
<comment type="caution">
    <text evidence="7">The sequence shown here is derived from an EMBL/GenBank/DDBJ whole genome shotgun (WGS) entry which is preliminary data.</text>
</comment>
<keyword evidence="4 6" id="KW-1133">Transmembrane helix</keyword>
<protein>
    <submittedName>
        <fullName evidence="9">AI-2 transport protein TqsA (Transport of quorum-sensing signal protein)</fullName>
    </submittedName>
</protein>
<evidence type="ECO:0000256" key="6">
    <source>
        <dbReference type="SAM" id="Phobius"/>
    </source>
</evidence>
<evidence type="ECO:0000313" key="10">
    <source>
        <dbReference type="Proteomes" id="UP001152797"/>
    </source>
</evidence>
<evidence type="ECO:0000313" key="8">
    <source>
        <dbReference type="EMBL" id="CAL1156146.1"/>
    </source>
</evidence>
<proteinExistence type="inferred from homology"/>
<dbReference type="InterPro" id="IPR002549">
    <property type="entry name" value="AI-2E-like"/>
</dbReference>
<keyword evidence="5 6" id="KW-0472">Membrane</keyword>
<evidence type="ECO:0000256" key="1">
    <source>
        <dbReference type="ARBA" id="ARBA00004141"/>
    </source>
</evidence>
<evidence type="ECO:0000256" key="5">
    <source>
        <dbReference type="ARBA" id="ARBA00023136"/>
    </source>
</evidence>
<organism evidence="7">
    <name type="scientific">Cladocopium goreaui</name>
    <dbReference type="NCBI Taxonomy" id="2562237"/>
    <lineage>
        <taxon>Eukaryota</taxon>
        <taxon>Sar</taxon>
        <taxon>Alveolata</taxon>
        <taxon>Dinophyceae</taxon>
        <taxon>Suessiales</taxon>
        <taxon>Symbiodiniaceae</taxon>
        <taxon>Cladocopium</taxon>
    </lineage>
</organism>
<dbReference type="AlphaFoldDB" id="A0A9P1G7Q6"/>
<dbReference type="EMBL" id="CAMXCT020003155">
    <property type="protein sequence ID" value="CAL1156146.1"/>
    <property type="molecule type" value="Genomic_DNA"/>
</dbReference>
<keyword evidence="3 6" id="KW-0812">Transmembrane</keyword>
<reference evidence="7" key="1">
    <citation type="submission" date="2022-10" db="EMBL/GenBank/DDBJ databases">
        <authorList>
            <person name="Chen Y."/>
            <person name="Dougan E. K."/>
            <person name="Chan C."/>
            <person name="Rhodes N."/>
            <person name="Thang M."/>
        </authorList>
    </citation>
    <scope>NUCLEOTIDE SEQUENCE</scope>
</reference>
<dbReference type="OrthoDB" id="449361at2759"/>
<dbReference type="Pfam" id="PF01594">
    <property type="entry name" value="AI-2E_transport"/>
    <property type="match status" value="1"/>
</dbReference>
<name>A0A9P1G7Q6_9DINO</name>
<dbReference type="Proteomes" id="UP001152797">
    <property type="component" value="Unassembled WGS sequence"/>
</dbReference>